<dbReference type="Gene3D" id="3.20.20.80">
    <property type="entry name" value="Glycosidases"/>
    <property type="match status" value="1"/>
</dbReference>
<reference evidence="14" key="1">
    <citation type="submission" date="2017-04" db="EMBL/GenBank/DDBJ databases">
        <authorList>
            <person name="Varghese N."/>
            <person name="Submissions S."/>
        </authorList>
    </citation>
    <scope>NUCLEOTIDE SEQUENCE [LARGE SCALE GENOMIC DNA]</scope>
    <source>
        <strain evidence="14">DSM 12126</strain>
    </source>
</reference>
<feature type="domain" description="Beta galactosidase small chain/" evidence="12">
    <location>
        <begin position="742"/>
        <end position="1018"/>
    </location>
</feature>
<dbReference type="Pfam" id="PF02836">
    <property type="entry name" value="Glyco_hydro_2_C"/>
    <property type="match status" value="1"/>
</dbReference>
<dbReference type="Pfam" id="PF02837">
    <property type="entry name" value="Glyco_hydro_2_N"/>
    <property type="match status" value="1"/>
</dbReference>
<comment type="subunit">
    <text evidence="4">Monomer.</text>
</comment>
<dbReference type="InterPro" id="IPR017853">
    <property type="entry name" value="GH"/>
</dbReference>
<sequence>MNFYRILQPALCALLIFPALLFAQQNDWENPEKPSLNTVPAHAHFIPDEAATLSLDGMWRFRIVQNPSLRSADFFKNTEQTRSWKQIKVPANWQTEGFDKYIFTDVEYPIPPKPPLVPADYNPVGEYQRDFTLDPAWKGKQVFIHLGAVNSFFYLWVNGQYIGFSKDSKTPTEFDLSKVLKPGKNTVSLQVFRFSDATYLEGQDMWKLSGIERSVYLIARPAFHLFDFKVKSRLDASFRNGSLELKAMFNKLPLKAEQGSLSLQLSDKNGKVLYHTQQQIKNSKEFSFSTQIPNIEAWSAEQPSLYQLRLSHLDAKGNVVESVAHPIGFRTVEIKNGLFLVNGKAISIKGVNRHEHDMHTAKVVTEAGMLRDIRLMKALNINAVRTSHYPNTERWYELCDQYGLYVIDEANIECDGMSFTPQLTLSDNPLWKNAYLDRVQRMWQRDKNFTCIVTWSTGNESGFGENLKAAYRWLKANDDSRPVQYEAAKDEQYSDIYCPMYKSITVMENYVKTWRNRPLIQCEYAHMMGNSGGNLKDDWDLIYKHPQLQGGFIWDFSDQTFAIKDKRGNKIWGYGRDMGTVGLTSDTSFCADGLLSADRSFHPQAYELQKVYQNVAFELKDAAQYRFKLINRFDFTDLSKYQLYWQIKGEGKVVANGKQEPFSLAPQQEKEIGLSIPAFEQRPGVEYFIELQFRTRVADALLPAGFVIAREQFALPVQVLAVRAIPEKVPALKVVSSAEKLSFSGKDFTLAFDRKTGLLASYQLMGNELMQQALEPDFWRPATDNDIGNSLQIRSRVWQNVFQQAELKSFSHSKDKAGNYTVKTVHQLPGVAASCILSYLIKGNGDVMVDYQLKTGAGKYPEPQRIGMRMVLKGSYEQASWLGRGPFDNYSDRSYAAHVDLYQMNAADLFYPYPRAQESGYRTGVRWVALQDREGYGLMAFGKEELSTGILHFDRKQLDFDKDAPENVHGGSMQPEDKVWWNIDMQQMGVGGDNSWGAQTHPQYRLPYQDYHYSFTLRPLFKQQILTERAKD</sequence>
<evidence type="ECO:0000256" key="2">
    <source>
        <dbReference type="ARBA" id="ARBA00001913"/>
    </source>
</evidence>
<dbReference type="GO" id="GO:0005990">
    <property type="term" value="P:lactose catabolic process"/>
    <property type="evidence" value="ECO:0007669"/>
    <property type="project" value="TreeGrafter"/>
</dbReference>
<comment type="similarity">
    <text evidence="3 10">Belongs to the glycosyl hydrolase 2 family.</text>
</comment>
<dbReference type="Pfam" id="PF16353">
    <property type="entry name" value="LacZ_4"/>
    <property type="match status" value="1"/>
</dbReference>
<dbReference type="InterPro" id="IPR032312">
    <property type="entry name" value="LacZ_4"/>
</dbReference>
<dbReference type="PROSITE" id="PS00719">
    <property type="entry name" value="GLYCOSYL_HYDROL_F2_1"/>
    <property type="match status" value="1"/>
</dbReference>
<dbReference type="InterPro" id="IPR036156">
    <property type="entry name" value="Beta-gal/glucu_dom_sf"/>
</dbReference>
<evidence type="ECO:0000256" key="5">
    <source>
        <dbReference type="ARBA" id="ARBA00012756"/>
    </source>
</evidence>
<keyword evidence="8 10" id="KW-0326">Glycosidase</keyword>
<comment type="cofactor">
    <cofactor evidence="2">
        <name>Ca(2+)</name>
        <dbReference type="ChEBI" id="CHEBI:29108"/>
    </cofactor>
</comment>
<dbReference type="GO" id="GO:0009341">
    <property type="term" value="C:beta-galactosidase complex"/>
    <property type="evidence" value="ECO:0007669"/>
    <property type="project" value="InterPro"/>
</dbReference>
<dbReference type="InterPro" id="IPR008979">
    <property type="entry name" value="Galactose-bd-like_sf"/>
</dbReference>
<dbReference type="SUPFAM" id="SSF51445">
    <property type="entry name" value="(Trans)glycosidases"/>
    <property type="match status" value="1"/>
</dbReference>
<dbReference type="PANTHER" id="PTHR46323">
    <property type="entry name" value="BETA-GALACTOSIDASE"/>
    <property type="match status" value="1"/>
</dbReference>
<evidence type="ECO:0000259" key="12">
    <source>
        <dbReference type="SMART" id="SM01038"/>
    </source>
</evidence>
<dbReference type="InterPro" id="IPR050347">
    <property type="entry name" value="Bact_Beta-galactosidase"/>
</dbReference>
<gene>
    <name evidence="13" type="ORF">SAMN04488524_1590</name>
</gene>
<accession>A0A1W2ARR8</accession>
<dbReference type="InterPro" id="IPR023230">
    <property type="entry name" value="Glyco_hydro_2_CS"/>
</dbReference>
<dbReference type="Gene3D" id="2.70.98.10">
    <property type="match status" value="1"/>
</dbReference>
<dbReference type="InterPro" id="IPR006104">
    <property type="entry name" value="Glyco_hydro_2_N"/>
</dbReference>
<dbReference type="OrthoDB" id="9801077at2"/>
<dbReference type="Pfam" id="PF02929">
    <property type="entry name" value="Bgal_small_N"/>
    <property type="match status" value="1"/>
</dbReference>
<dbReference type="GO" id="GO:0030246">
    <property type="term" value="F:carbohydrate binding"/>
    <property type="evidence" value="ECO:0007669"/>
    <property type="project" value="InterPro"/>
</dbReference>
<dbReference type="InterPro" id="IPR006102">
    <property type="entry name" value="Ig-like_GH2"/>
</dbReference>
<dbReference type="InterPro" id="IPR006101">
    <property type="entry name" value="Glyco_hydro_2"/>
</dbReference>
<evidence type="ECO:0000256" key="4">
    <source>
        <dbReference type="ARBA" id="ARBA00011245"/>
    </source>
</evidence>
<dbReference type="PRINTS" id="PR00132">
    <property type="entry name" value="GLHYDRLASE2"/>
</dbReference>
<dbReference type="InterPro" id="IPR004199">
    <property type="entry name" value="B-gal_small/dom_5"/>
</dbReference>
<evidence type="ECO:0000256" key="8">
    <source>
        <dbReference type="ARBA" id="ARBA00023295"/>
    </source>
</evidence>
<keyword evidence="14" id="KW-1185">Reference proteome</keyword>
<evidence type="ECO:0000313" key="14">
    <source>
        <dbReference type="Proteomes" id="UP000192756"/>
    </source>
</evidence>
<evidence type="ECO:0000256" key="9">
    <source>
        <dbReference type="ARBA" id="ARBA00032230"/>
    </source>
</evidence>
<feature type="signal peptide" evidence="11">
    <location>
        <begin position="1"/>
        <end position="23"/>
    </location>
</feature>
<comment type="catalytic activity">
    <reaction evidence="1 10">
        <text>Hydrolysis of terminal non-reducing beta-D-galactose residues in beta-D-galactosides.</text>
        <dbReference type="EC" id="3.2.1.23"/>
    </reaction>
</comment>
<dbReference type="SUPFAM" id="SSF49303">
    <property type="entry name" value="beta-Galactosidase/glucuronidase domain"/>
    <property type="match status" value="2"/>
</dbReference>
<feature type="chain" id="PRO_5012393484" description="Beta-galactosidase" evidence="11">
    <location>
        <begin position="24"/>
        <end position="1032"/>
    </location>
</feature>
<keyword evidence="7" id="KW-0106">Calcium</keyword>
<dbReference type="EMBL" id="FWXT01000001">
    <property type="protein sequence ID" value="SMC62898.1"/>
    <property type="molecule type" value="Genomic_DNA"/>
</dbReference>
<dbReference type="SUPFAM" id="SSF74650">
    <property type="entry name" value="Galactose mutarotase-like"/>
    <property type="match status" value="1"/>
</dbReference>
<proteinExistence type="inferred from homology"/>
<evidence type="ECO:0000256" key="3">
    <source>
        <dbReference type="ARBA" id="ARBA00007401"/>
    </source>
</evidence>
<dbReference type="STRING" id="151894.SAMN04488524_1590"/>
<dbReference type="InterPro" id="IPR013783">
    <property type="entry name" value="Ig-like_fold"/>
</dbReference>
<evidence type="ECO:0000256" key="10">
    <source>
        <dbReference type="RuleBase" id="RU361154"/>
    </source>
</evidence>
<dbReference type="Gene3D" id="2.60.120.260">
    <property type="entry name" value="Galactose-binding domain-like"/>
    <property type="match status" value="1"/>
</dbReference>
<dbReference type="SUPFAM" id="SSF49785">
    <property type="entry name" value="Galactose-binding domain-like"/>
    <property type="match status" value="1"/>
</dbReference>
<keyword evidence="11" id="KW-0732">Signal</keyword>
<protein>
    <recommendedName>
        <fullName evidence="5 10">Beta-galactosidase</fullName>
        <ecNumber evidence="5 10">3.2.1.23</ecNumber>
    </recommendedName>
    <alternativeName>
        <fullName evidence="9 10">Lactase</fullName>
    </alternativeName>
</protein>
<evidence type="ECO:0000256" key="7">
    <source>
        <dbReference type="ARBA" id="ARBA00022837"/>
    </source>
</evidence>
<keyword evidence="6 10" id="KW-0378">Hydrolase</keyword>
<evidence type="ECO:0000256" key="6">
    <source>
        <dbReference type="ARBA" id="ARBA00022801"/>
    </source>
</evidence>
<dbReference type="Pfam" id="PF00703">
    <property type="entry name" value="Glyco_hydro_2"/>
    <property type="match status" value="1"/>
</dbReference>
<evidence type="ECO:0000256" key="1">
    <source>
        <dbReference type="ARBA" id="ARBA00001412"/>
    </source>
</evidence>
<dbReference type="Proteomes" id="UP000192756">
    <property type="component" value="Unassembled WGS sequence"/>
</dbReference>
<dbReference type="InterPro" id="IPR014718">
    <property type="entry name" value="GH-type_carb-bd"/>
</dbReference>
<dbReference type="GO" id="GO:0004565">
    <property type="term" value="F:beta-galactosidase activity"/>
    <property type="evidence" value="ECO:0007669"/>
    <property type="project" value="UniProtKB-EC"/>
</dbReference>
<dbReference type="PANTHER" id="PTHR46323:SF2">
    <property type="entry name" value="BETA-GALACTOSIDASE"/>
    <property type="match status" value="1"/>
</dbReference>
<name>A0A1W2ARR8_9SPHI</name>
<evidence type="ECO:0000313" key="13">
    <source>
        <dbReference type="EMBL" id="SMC62898.1"/>
    </source>
</evidence>
<dbReference type="InterPro" id="IPR006103">
    <property type="entry name" value="Glyco_hydro_2_cat"/>
</dbReference>
<dbReference type="EC" id="3.2.1.23" evidence="5 10"/>
<dbReference type="AlphaFoldDB" id="A0A1W2ARR8"/>
<dbReference type="RefSeq" id="WP_084237799.1">
    <property type="nucleotide sequence ID" value="NZ_FWXT01000001.1"/>
</dbReference>
<dbReference type="Gene3D" id="2.60.40.10">
    <property type="entry name" value="Immunoglobulins"/>
    <property type="match status" value="2"/>
</dbReference>
<organism evidence="13 14">
    <name type="scientific">Pedobacter africanus</name>
    <dbReference type="NCBI Taxonomy" id="151894"/>
    <lineage>
        <taxon>Bacteria</taxon>
        <taxon>Pseudomonadati</taxon>
        <taxon>Bacteroidota</taxon>
        <taxon>Sphingobacteriia</taxon>
        <taxon>Sphingobacteriales</taxon>
        <taxon>Sphingobacteriaceae</taxon>
        <taxon>Pedobacter</taxon>
    </lineage>
</organism>
<dbReference type="InterPro" id="IPR011013">
    <property type="entry name" value="Gal_mutarotase_sf_dom"/>
</dbReference>
<dbReference type="SMART" id="SM01038">
    <property type="entry name" value="Bgal_small_N"/>
    <property type="match status" value="1"/>
</dbReference>
<evidence type="ECO:0000256" key="11">
    <source>
        <dbReference type="SAM" id="SignalP"/>
    </source>
</evidence>